<keyword evidence="2" id="KW-1185">Reference proteome</keyword>
<organism evidence="1 2">
    <name type="scientific">Chengkuizengella marina</name>
    <dbReference type="NCBI Taxonomy" id="2507566"/>
    <lineage>
        <taxon>Bacteria</taxon>
        <taxon>Bacillati</taxon>
        <taxon>Bacillota</taxon>
        <taxon>Bacilli</taxon>
        <taxon>Bacillales</taxon>
        <taxon>Paenibacillaceae</taxon>
        <taxon>Chengkuizengella</taxon>
    </lineage>
</organism>
<accession>A0A6N9Q270</accession>
<dbReference type="Proteomes" id="UP000448943">
    <property type="component" value="Unassembled WGS sequence"/>
</dbReference>
<comment type="caution">
    <text evidence="1">The sequence shown here is derived from an EMBL/GenBank/DDBJ whole genome shotgun (WGS) entry which is preliminary data.</text>
</comment>
<proteinExistence type="predicted"/>
<name>A0A6N9Q270_9BACL</name>
<dbReference type="AlphaFoldDB" id="A0A6N9Q270"/>
<reference evidence="1 2" key="1">
    <citation type="submission" date="2019-01" db="EMBL/GenBank/DDBJ databases">
        <title>Chengkuizengella sp. nov., isolated from deep-sea sediment of East Pacific Ocean.</title>
        <authorList>
            <person name="Yang J."/>
            <person name="Lai Q."/>
            <person name="Shao Z."/>
        </authorList>
    </citation>
    <scope>NUCLEOTIDE SEQUENCE [LARGE SCALE GENOMIC DNA]</scope>
    <source>
        <strain evidence="1 2">YPA3-1-1</strain>
    </source>
</reference>
<evidence type="ECO:0000313" key="1">
    <source>
        <dbReference type="EMBL" id="NBI28058.1"/>
    </source>
</evidence>
<evidence type="ECO:0000313" key="2">
    <source>
        <dbReference type="Proteomes" id="UP000448943"/>
    </source>
</evidence>
<dbReference type="RefSeq" id="WP_160644642.1">
    <property type="nucleotide sequence ID" value="NZ_SIJB01000008.1"/>
</dbReference>
<gene>
    <name evidence="1" type="ORF">ERL59_03670</name>
</gene>
<dbReference type="EMBL" id="SIJB01000008">
    <property type="protein sequence ID" value="NBI28058.1"/>
    <property type="molecule type" value="Genomic_DNA"/>
</dbReference>
<sequence length="65" mass="7304">MITSIILIIGSISTIGGKETIVTINELRISQKEVISFSKTMSNLDAIYEQIIDIVREIIKLVLRK</sequence>
<protein>
    <submittedName>
        <fullName evidence="1">Uncharacterized protein</fullName>
    </submittedName>
</protein>